<protein>
    <submittedName>
        <fullName evidence="1">Uncharacterized protein</fullName>
    </submittedName>
</protein>
<geneLocation type="plasmid" evidence="2">
    <name>pmppla107</name>
</geneLocation>
<sequence>MRRLIDDRFNQELNDTVSDHFALFGSTQMPALLGKLEPFREALKGTHADSAFWLSYRNTASIDALSIDDLVLIMAVVHDFNEASTSEVFQALDHDVSELFEVLNAAGVIKVKSAGGHALTHSDFERHIFRALTYQPAVMSSAAETIAFKGVSSLAGLISSGSCEGWIDGYLNEMEEQGRLDQEHVDRSMMLSWLGSHCNMVSSLPNNNAAHYLRATAAFNPNFVKKQATLNTFWEDLLYEVTRSAPGLPSGHPAALKIFETLATDEFYDLYGSSIAGVFDNLMLQAKYEKADDEVLYSFLSHCFEKSQAWAQIQKPHVLLNLARQTLGTGFFKHVTEPVDFYILQSKSPSLAKALSPYRSDLFNRVLEAQMEIEDRYFGLAPLVCPFGVRQIDDGDSRRKPDPDLLKRYLIKTVPLAAHYTRVDPASTRDREGMCEAVLNTYRYLVDEALKIKKFDWSFESEFCEAQRVFLVKSGLPMSKLARSTGAMREVALGVDLGL</sequence>
<proteinExistence type="predicted"/>
<reference evidence="1 2" key="1">
    <citation type="journal article" date="2011" name="PLoS Pathog.">
        <title>Dynamic evolution of pathogenicity revealed by sequencing and comparative genomics of 19 Pseudomonas syringae isolates.</title>
        <authorList>
            <person name="Baltrus D.A."/>
            <person name="Nishimura M.T."/>
            <person name="Romanchuk A."/>
            <person name="Chang J.H."/>
            <person name="Mukhtar M.S."/>
            <person name="Cherkis K."/>
            <person name="Roach J."/>
            <person name="Grant S.R."/>
            <person name="Jones C.D."/>
            <person name="Dangl J.L."/>
        </authorList>
    </citation>
    <scope>NUCLEOTIDE SEQUENCE [LARGE SCALE GENOMIC DNA]</scope>
    <source>
        <strain evidence="1 2">M301315</strain>
    </source>
</reference>
<dbReference type="AlphaFoldDB" id="A0AAD0PWQ4"/>
<gene>
    <name evidence="1" type="ORF">PLA107_033790</name>
</gene>
<dbReference type="Proteomes" id="UP000006426">
    <property type="component" value="Plasmid pmppla107"/>
</dbReference>
<accession>A0AAD0PWQ4</accession>
<name>A0AAD0PWQ4_PSEAV</name>
<evidence type="ECO:0000313" key="1">
    <source>
        <dbReference type="EMBL" id="AXH60161.1"/>
    </source>
</evidence>
<evidence type="ECO:0000313" key="2">
    <source>
        <dbReference type="Proteomes" id="UP000006426"/>
    </source>
</evidence>
<dbReference type="EMBL" id="CP031226">
    <property type="protein sequence ID" value="AXH60161.1"/>
    <property type="molecule type" value="Genomic_DNA"/>
</dbReference>
<keyword evidence="1" id="KW-0614">Plasmid</keyword>
<organism evidence="1 2">
    <name type="scientific">Pseudomonas amygdali pv. lachrymans str. M301315</name>
    <dbReference type="NCBI Taxonomy" id="629260"/>
    <lineage>
        <taxon>Bacteria</taxon>
        <taxon>Pseudomonadati</taxon>
        <taxon>Pseudomonadota</taxon>
        <taxon>Gammaproteobacteria</taxon>
        <taxon>Pseudomonadales</taxon>
        <taxon>Pseudomonadaceae</taxon>
        <taxon>Pseudomonas</taxon>
        <taxon>Pseudomonas amygdali</taxon>
    </lineage>
</organism>